<accession>A0A0R1V684</accession>
<dbReference type="EMBL" id="AZFQ01000034">
    <property type="protein sequence ID" value="KRL99091.1"/>
    <property type="molecule type" value="Genomic_DNA"/>
</dbReference>
<evidence type="ECO:0000313" key="1">
    <source>
        <dbReference type="EMBL" id="KRL99091.1"/>
    </source>
</evidence>
<name>A0A0R1V684_9LACO</name>
<keyword evidence="2" id="KW-1185">Reference proteome</keyword>
<organism evidence="1 2">
    <name type="scientific">Liquorilactobacillus satsumensis DSM 16230 = JCM 12392</name>
    <dbReference type="NCBI Taxonomy" id="1423801"/>
    <lineage>
        <taxon>Bacteria</taxon>
        <taxon>Bacillati</taxon>
        <taxon>Bacillota</taxon>
        <taxon>Bacilli</taxon>
        <taxon>Lactobacillales</taxon>
        <taxon>Lactobacillaceae</taxon>
        <taxon>Liquorilactobacillus</taxon>
    </lineage>
</organism>
<sequence length="215" mass="25065">MNMTVRPKFSRNISSKTFSNFYWYKEELQNICSKYGLPTYGTKAELTKYIIAFLNGETATEIKPIRKSRRKVASKLTADKITLNTKLLGSGFSLNQEARTFFANYFEVEHFAFRKVMGIKMREVEKDSDINATVADLVKALKYPQLISFDNDEEKTYQWNSFVRAFRNDSISKKYDKPMKAAAIIWKIIKDSDQPKVYTRKLVIENAELIKNFLK</sequence>
<dbReference type="Proteomes" id="UP000051166">
    <property type="component" value="Unassembled WGS sequence"/>
</dbReference>
<dbReference type="PATRIC" id="fig|1423801.4.peg.377"/>
<dbReference type="Pfam" id="PF18953">
    <property type="entry name" value="SAP_new25"/>
    <property type="match status" value="1"/>
</dbReference>
<gene>
    <name evidence="1" type="ORF">FD50_GL000370</name>
</gene>
<dbReference type="AlphaFoldDB" id="A0A0R1V684"/>
<comment type="caution">
    <text evidence="1">The sequence shown here is derived from an EMBL/GenBank/DDBJ whole genome shotgun (WGS) entry which is preliminary data.</text>
</comment>
<proteinExistence type="predicted"/>
<reference evidence="1 2" key="1">
    <citation type="journal article" date="2015" name="Genome Announc.">
        <title>Expanding the biotechnology potential of lactobacilli through comparative genomics of 213 strains and associated genera.</title>
        <authorList>
            <person name="Sun Z."/>
            <person name="Harris H.M."/>
            <person name="McCann A."/>
            <person name="Guo C."/>
            <person name="Argimon S."/>
            <person name="Zhang W."/>
            <person name="Yang X."/>
            <person name="Jeffery I.B."/>
            <person name="Cooney J.C."/>
            <person name="Kagawa T.F."/>
            <person name="Liu W."/>
            <person name="Song Y."/>
            <person name="Salvetti E."/>
            <person name="Wrobel A."/>
            <person name="Rasinkangas P."/>
            <person name="Parkhill J."/>
            <person name="Rea M.C."/>
            <person name="O'Sullivan O."/>
            <person name="Ritari J."/>
            <person name="Douillard F.P."/>
            <person name="Paul Ross R."/>
            <person name="Yang R."/>
            <person name="Briner A.E."/>
            <person name="Felis G.E."/>
            <person name="de Vos W.M."/>
            <person name="Barrangou R."/>
            <person name="Klaenhammer T.R."/>
            <person name="Caufield P.W."/>
            <person name="Cui Y."/>
            <person name="Zhang H."/>
            <person name="O'Toole P.W."/>
        </authorList>
    </citation>
    <scope>NUCLEOTIDE SEQUENCE [LARGE SCALE GENOMIC DNA]</scope>
    <source>
        <strain evidence="1 2">DSM 16230</strain>
    </source>
</reference>
<protein>
    <recommendedName>
        <fullName evidence="3">SAP domain-containing protein</fullName>
    </recommendedName>
</protein>
<evidence type="ECO:0008006" key="3">
    <source>
        <dbReference type="Google" id="ProtNLM"/>
    </source>
</evidence>
<dbReference type="STRING" id="1423801.FD50_GL000370"/>
<evidence type="ECO:0000313" key="2">
    <source>
        <dbReference type="Proteomes" id="UP000051166"/>
    </source>
</evidence>